<feature type="transmembrane region" description="Helical" evidence="10">
    <location>
        <begin position="701"/>
        <end position="722"/>
    </location>
</feature>
<evidence type="ECO:0000256" key="6">
    <source>
        <dbReference type="ARBA" id="ARBA00022927"/>
    </source>
</evidence>
<evidence type="ECO:0000256" key="2">
    <source>
        <dbReference type="ARBA" id="ARBA00008807"/>
    </source>
</evidence>
<dbReference type="GO" id="GO:0015031">
    <property type="term" value="P:protein transport"/>
    <property type="evidence" value="ECO:0007669"/>
    <property type="project" value="UniProtKB-KW"/>
</dbReference>
<reference evidence="11 12" key="1">
    <citation type="journal article" date="2007" name="Proc. Natl. Acad. Sci. U.S.A.">
        <title>Dandruff-associated Malassezia genomes reveal convergent and divergent virulence traits shared with plant and human fungal pathogens.</title>
        <authorList>
            <person name="Xu J."/>
            <person name="Saunders C.W."/>
            <person name="Hu P."/>
            <person name="Grant R.A."/>
            <person name="Boekhout T."/>
            <person name="Kuramae E.E."/>
            <person name="Kronstad J.W."/>
            <person name="Deangelis Y.M."/>
            <person name="Reeder N.L."/>
            <person name="Johnstone K.R."/>
            <person name="Leland M."/>
            <person name="Fieno A.M."/>
            <person name="Begley W.M."/>
            <person name="Sun Y."/>
            <person name="Lacey M.P."/>
            <person name="Chaudhary T."/>
            <person name="Keough T."/>
            <person name="Chu L."/>
            <person name="Sears R."/>
            <person name="Yuan B."/>
            <person name="Dawson T.L.Jr."/>
        </authorList>
    </citation>
    <scope>NUCLEOTIDE SEQUENCE [LARGE SCALE GENOMIC DNA]</scope>
    <source>
        <strain evidence="12">ATCC MYA-4612 / CBS 7966</strain>
    </source>
</reference>
<dbReference type="EMBL" id="AAYY01000006">
    <property type="protein sequence ID" value="EDP43802.1"/>
    <property type="molecule type" value="Genomic_DNA"/>
</dbReference>
<keyword evidence="3" id="KW-0813">Transport</keyword>
<dbReference type="NCBIfam" id="TIGR00727">
    <property type="entry name" value="ISP4_OPT"/>
    <property type="match status" value="1"/>
</dbReference>
<feature type="transmembrane region" description="Helical" evidence="10">
    <location>
        <begin position="468"/>
        <end position="487"/>
    </location>
</feature>
<dbReference type="OrthoDB" id="9986677at2759"/>
<dbReference type="OMA" id="DWTQITW"/>
<sequence length="1021" mass="116508">MHRPFDERIMGPSVESESDDDDVFAFTDTGPRREFLTTPQIEAHREEAADVPQDDVDEWDDALRTDARGSERAPLMIDETHETSSMRDSNLMGCLHPEHVHAYHQNEWSVNELPASESSLNEFPLDELSPIQTRPGCFSFNNEPSLAWRPPKSSSSEFPYSRARTPNQMPPRSMQVPEWSQYPSSASRLVSRDLKPDEDPRDLLSESPVAMLPDQAYKRSRSLTSMSDMPSSVHTNERSLFRYRNRRDAYARSTKTSSRVVGADEDKESWENEHELNSLNESDEAVDHDEESFIAGDGIEEDSPYPEVRASVSNIDDPSMPTATFRVIFLSLFLSTLAGAANTYFMLRYPAPTVSPIVITVVSYPLGKLMAAVLPTRTVQLPSFLGGSEFSLNPGAFNIKEHTLISSLASISIMPSYIVNFLVSRQIHFTHRVNHQYWFDYLYMIFTRVIGFSFSGLLYRFLVEPASMLWPQVLVVTTILNTLHAEDDRQDKRISRMRWFVYVVFGAFFYNFLPGLFFEFLTVFCWLCWIRPTDRVLNIVAGANGMGLTSFTFDWGQISFFGSPMVTPWWAECNFFAGFVLFAWIVMPILYFTNTWGSGYFPFTGHMAYDKFGKPYQEEKVIQQSNFQFQHQKYLEYSPLYLSIGFVVSYFGGFASITAVILNMILNHYDDILRALQRKTPETPDIHAKLMRRYKHVPTSWYFTTLCICFIALLLIVDFVSFKVPMKAIIVGMVLPLFYTLPSGFVVAMSGQMIGDNILADVIGAYLTPNLPEGFSLFKSLAVQTLTGCLQFTGNMKLGHYMKIPPRTMFLLQIVCATITGCVQMAVKDALVMNVPDICTENSKFQLSCWSPNLYFVTSLLWSSIGPRYIFKGEAFQFILWGLLAGTAAPIITALIKWKWKLNWINYVSWPIFFFGVGMLPLSHSINFTAWFSVAFFFQFYLRKYYFSWWSKYNFVTANALDIGTILSELLIFVAITLPTANQNILQWWPNTVVKRNADAHAMPLYNIPPGGIPSAEHLKN</sequence>
<feature type="transmembrane region" description="Helical" evidence="10">
    <location>
        <begin position="810"/>
        <end position="827"/>
    </location>
</feature>
<proteinExistence type="inferred from homology"/>
<name>A8Q0D1_MALGO</name>
<feature type="compositionally biased region" description="Basic and acidic residues" evidence="9">
    <location>
        <begin position="190"/>
        <end position="204"/>
    </location>
</feature>
<feature type="transmembrane region" description="Helical" evidence="10">
    <location>
        <begin position="327"/>
        <end position="347"/>
    </location>
</feature>
<feature type="transmembrane region" description="Helical" evidence="10">
    <location>
        <begin position="573"/>
        <end position="593"/>
    </location>
</feature>
<feature type="transmembrane region" description="Helical" evidence="10">
    <location>
        <begin position="443"/>
        <end position="462"/>
    </location>
</feature>
<feature type="transmembrane region" description="Helical" evidence="10">
    <location>
        <begin position="912"/>
        <end position="942"/>
    </location>
</feature>
<keyword evidence="12" id="KW-1185">Reference proteome</keyword>
<dbReference type="GeneID" id="5855323"/>
<keyword evidence="6" id="KW-0653">Protein transport</keyword>
<comment type="caution">
    <text evidence="11">The sequence shown here is derived from an EMBL/GenBank/DDBJ whole genome shotgun (WGS) entry which is preliminary data.</text>
</comment>
<keyword evidence="4 10" id="KW-0812">Transmembrane</keyword>
<feature type="region of interest" description="Disordered" evidence="9">
    <location>
        <begin position="252"/>
        <end position="287"/>
    </location>
</feature>
<feature type="transmembrane region" description="Helical" evidence="10">
    <location>
        <begin position="640"/>
        <end position="666"/>
    </location>
</feature>
<gene>
    <name evidence="11" type="ORF">MGL_2015</name>
</gene>
<comment type="subcellular location">
    <subcellularLocation>
        <location evidence="1">Membrane</location>
        <topology evidence="1">Multi-pass membrane protein</topology>
    </subcellularLocation>
</comment>
<protein>
    <recommendedName>
        <fullName evidence="13">OPT family small oligopeptide transporter</fullName>
    </recommendedName>
</protein>
<evidence type="ECO:0000256" key="1">
    <source>
        <dbReference type="ARBA" id="ARBA00004141"/>
    </source>
</evidence>
<feature type="region of interest" description="Disordered" evidence="9">
    <location>
        <begin position="142"/>
        <end position="205"/>
    </location>
</feature>
<accession>A8Q0D1</accession>
<dbReference type="RefSeq" id="XP_001731016.1">
    <property type="nucleotide sequence ID" value="XM_001730964.1"/>
</dbReference>
<dbReference type="FunCoup" id="A8Q0D1">
    <property type="interactions" value="53"/>
</dbReference>
<feature type="region of interest" description="Disordered" evidence="9">
    <location>
        <begin position="1"/>
        <end position="22"/>
    </location>
</feature>
<keyword evidence="7 10" id="KW-1133">Transmembrane helix</keyword>
<feature type="transmembrane region" description="Helical" evidence="10">
    <location>
        <begin position="728"/>
        <end position="749"/>
    </location>
</feature>
<dbReference type="GO" id="GO:0016020">
    <property type="term" value="C:membrane"/>
    <property type="evidence" value="ECO:0007669"/>
    <property type="project" value="UniProtKB-SubCell"/>
</dbReference>
<dbReference type="AlphaFoldDB" id="A8Q0D1"/>
<dbReference type="InParanoid" id="A8Q0D1"/>
<dbReference type="InterPro" id="IPR004648">
    <property type="entry name" value="Oligpept_transpt"/>
</dbReference>
<dbReference type="PANTHER" id="PTHR22601">
    <property type="entry name" value="ISP4 LIKE PROTEIN"/>
    <property type="match status" value="1"/>
</dbReference>
<evidence type="ECO:0000256" key="3">
    <source>
        <dbReference type="ARBA" id="ARBA00022448"/>
    </source>
</evidence>
<evidence type="ECO:0000256" key="4">
    <source>
        <dbReference type="ARBA" id="ARBA00022692"/>
    </source>
</evidence>
<comment type="similarity">
    <text evidence="2">Belongs to the oligopeptide OPT transporter family.</text>
</comment>
<feature type="transmembrane region" description="Helical" evidence="10">
    <location>
        <begin position="354"/>
        <end position="374"/>
    </location>
</feature>
<organism evidence="11 12">
    <name type="scientific">Malassezia globosa (strain ATCC MYA-4612 / CBS 7966)</name>
    <name type="common">Dandruff-associated fungus</name>
    <dbReference type="NCBI Taxonomy" id="425265"/>
    <lineage>
        <taxon>Eukaryota</taxon>
        <taxon>Fungi</taxon>
        <taxon>Dikarya</taxon>
        <taxon>Basidiomycota</taxon>
        <taxon>Ustilaginomycotina</taxon>
        <taxon>Malasseziomycetes</taxon>
        <taxon>Malasseziales</taxon>
        <taxon>Malasseziaceae</taxon>
        <taxon>Malassezia</taxon>
    </lineage>
</organism>
<dbReference type="Pfam" id="PF03169">
    <property type="entry name" value="OPT"/>
    <property type="match status" value="1"/>
</dbReference>
<dbReference type="Proteomes" id="UP000008837">
    <property type="component" value="Unassembled WGS sequence"/>
</dbReference>
<dbReference type="VEuPathDB" id="FungiDB:MGL_2015"/>
<keyword evidence="5" id="KW-0571">Peptide transport</keyword>
<evidence type="ECO:0000256" key="7">
    <source>
        <dbReference type="ARBA" id="ARBA00022989"/>
    </source>
</evidence>
<keyword evidence="8 10" id="KW-0472">Membrane</keyword>
<dbReference type="GO" id="GO:0035673">
    <property type="term" value="F:oligopeptide transmembrane transporter activity"/>
    <property type="evidence" value="ECO:0007669"/>
    <property type="project" value="InterPro"/>
</dbReference>
<evidence type="ECO:0000256" key="5">
    <source>
        <dbReference type="ARBA" id="ARBA00022856"/>
    </source>
</evidence>
<evidence type="ECO:0000256" key="10">
    <source>
        <dbReference type="SAM" id="Phobius"/>
    </source>
</evidence>
<evidence type="ECO:0000256" key="9">
    <source>
        <dbReference type="SAM" id="MobiDB-lite"/>
    </source>
</evidence>
<dbReference type="NCBIfam" id="TIGR00728">
    <property type="entry name" value="OPT_sfam"/>
    <property type="match status" value="1"/>
</dbReference>
<evidence type="ECO:0000313" key="12">
    <source>
        <dbReference type="Proteomes" id="UP000008837"/>
    </source>
</evidence>
<feature type="transmembrane region" description="Helical" evidence="10">
    <location>
        <begin position="535"/>
        <end position="553"/>
    </location>
</feature>
<dbReference type="KEGG" id="mgl:MGL_2015"/>
<evidence type="ECO:0000256" key="8">
    <source>
        <dbReference type="ARBA" id="ARBA00023136"/>
    </source>
</evidence>
<feature type="transmembrane region" description="Helical" evidence="10">
    <location>
        <begin position="499"/>
        <end position="529"/>
    </location>
</feature>
<feature type="region of interest" description="Disordered" evidence="9">
    <location>
        <begin position="38"/>
        <end position="57"/>
    </location>
</feature>
<evidence type="ECO:0000313" key="11">
    <source>
        <dbReference type="EMBL" id="EDP43802.1"/>
    </source>
</evidence>
<feature type="transmembrane region" description="Helical" evidence="10">
    <location>
        <begin position="404"/>
        <end position="423"/>
    </location>
</feature>
<dbReference type="InterPro" id="IPR004813">
    <property type="entry name" value="OPT"/>
</dbReference>
<feature type="transmembrane region" description="Helical" evidence="10">
    <location>
        <begin position="878"/>
        <end position="900"/>
    </location>
</feature>
<evidence type="ECO:0008006" key="13">
    <source>
        <dbReference type="Google" id="ProtNLM"/>
    </source>
</evidence>